<organism evidence="3">
    <name type="scientific">bioreactor metagenome</name>
    <dbReference type="NCBI Taxonomy" id="1076179"/>
    <lineage>
        <taxon>unclassified sequences</taxon>
        <taxon>metagenomes</taxon>
        <taxon>ecological metagenomes</taxon>
    </lineage>
</organism>
<evidence type="ECO:0000259" key="2">
    <source>
        <dbReference type="Pfam" id="PF01757"/>
    </source>
</evidence>
<keyword evidence="1" id="KW-0472">Membrane</keyword>
<feature type="transmembrane region" description="Helical" evidence="1">
    <location>
        <begin position="218"/>
        <end position="244"/>
    </location>
</feature>
<comment type="caution">
    <text evidence="3">The sequence shown here is derived from an EMBL/GenBank/DDBJ whole genome shotgun (WGS) entry which is preliminary data.</text>
</comment>
<feature type="transmembrane region" description="Helical" evidence="1">
    <location>
        <begin position="188"/>
        <end position="206"/>
    </location>
</feature>
<dbReference type="GO" id="GO:0016747">
    <property type="term" value="F:acyltransferase activity, transferring groups other than amino-acyl groups"/>
    <property type="evidence" value="ECO:0007669"/>
    <property type="project" value="InterPro"/>
</dbReference>
<reference evidence="3" key="1">
    <citation type="submission" date="2019-08" db="EMBL/GenBank/DDBJ databases">
        <authorList>
            <person name="Kucharzyk K."/>
            <person name="Murdoch R.W."/>
            <person name="Higgins S."/>
            <person name="Loffler F."/>
        </authorList>
    </citation>
    <scope>NUCLEOTIDE SEQUENCE</scope>
</reference>
<feature type="transmembrane region" description="Helical" evidence="1">
    <location>
        <begin position="96"/>
        <end position="114"/>
    </location>
</feature>
<dbReference type="AlphaFoldDB" id="A0A645BA30"/>
<dbReference type="Pfam" id="PF01757">
    <property type="entry name" value="Acyl_transf_3"/>
    <property type="match status" value="1"/>
</dbReference>
<feature type="transmembrane region" description="Helical" evidence="1">
    <location>
        <begin position="121"/>
        <end position="141"/>
    </location>
</feature>
<proteinExistence type="predicted"/>
<keyword evidence="1" id="KW-0812">Transmembrane</keyword>
<sequence>MLYKIFYLLTEGTFSLHTIFAAIKEVALFKQEDHLYYVHIILLVYVFLPITRAFVRAADEKLMKYALALWFVLGILFPTVKVFWPFSLLVGIPLQWMLNMTYASIGYGMLGYYLKHHNFKPLHYIITGFIGFILLFSATWYESARQGVFYQHFFEGMTCGVAFLAVGIYGICMILAEMREFSLKIRRALLYGSKASFCIFLVHIFFLKMFPSFGLTVTLFPCLISIPFLAALNLAGSLCVYWILSHVPILKKWVV</sequence>
<protein>
    <recommendedName>
        <fullName evidence="2">Acyltransferase 3 domain-containing protein</fullName>
    </recommendedName>
</protein>
<name>A0A645BA30_9ZZZZ</name>
<feature type="transmembrane region" description="Helical" evidence="1">
    <location>
        <begin position="153"/>
        <end position="176"/>
    </location>
</feature>
<feature type="transmembrane region" description="Helical" evidence="1">
    <location>
        <begin position="35"/>
        <end position="55"/>
    </location>
</feature>
<gene>
    <name evidence="3" type="ORF">SDC9_109206</name>
</gene>
<evidence type="ECO:0000313" key="3">
    <source>
        <dbReference type="EMBL" id="MPM62340.1"/>
    </source>
</evidence>
<evidence type="ECO:0000256" key="1">
    <source>
        <dbReference type="SAM" id="Phobius"/>
    </source>
</evidence>
<dbReference type="EMBL" id="VSSQ01018815">
    <property type="protein sequence ID" value="MPM62340.1"/>
    <property type="molecule type" value="Genomic_DNA"/>
</dbReference>
<accession>A0A645BA30</accession>
<dbReference type="InterPro" id="IPR002656">
    <property type="entry name" value="Acyl_transf_3_dom"/>
</dbReference>
<feature type="transmembrane region" description="Helical" evidence="1">
    <location>
        <begin position="67"/>
        <end position="84"/>
    </location>
</feature>
<keyword evidence="1" id="KW-1133">Transmembrane helix</keyword>
<feature type="domain" description="Acyltransferase 3" evidence="2">
    <location>
        <begin position="34"/>
        <end position="242"/>
    </location>
</feature>